<gene>
    <name evidence="5" type="ORF">UFOPK2683_00884</name>
    <name evidence="6" type="ORF">UFOPK3605_01654</name>
    <name evidence="7" type="ORF">UFOPK3897_00633</name>
    <name evidence="8" type="ORF">UFOPK4121_00281</name>
</gene>
<dbReference type="InterPro" id="IPR050109">
    <property type="entry name" value="HTH-type_TetR-like_transc_reg"/>
</dbReference>
<dbReference type="Pfam" id="PF21943">
    <property type="entry name" value="TetR_C_46"/>
    <property type="match status" value="1"/>
</dbReference>
<dbReference type="SUPFAM" id="SSF48498">
    <property type="entry name" value="Tetracyclin repressor-like, C-terminal domain"/>
    <property type="match status" value="1"/>
</dbReference>
<keyword evidence="2" id="KW-0238">DNA-binding</keyword>
<evidence type="ECO:0000313" key="7">
    <source>
        <dbReference type="EMBL" id="CAB4973363.1"/>
    </source>
</evidence>
<reference evidence="5" key="1">
    <citation type="submission" date="2020-05" db="EMBL/GenBank/DDBJ databases">
        <authorList>
            <person name="Chiriac C."/>
            <person name="Salcher M."/>
            <person name="Ghai R."/>
            <person name="Kavagutti S V."/>
        </authorList>
    </citation>
    <scope>NUCLEOTIDE SEQUENCE</scope>
</reference>
<dbReference type="SUPFAM" id="SSF46689">
    <property type="entry name" value="Homeodomain-like"/>
    <property type="match status" value="1"/>
</dbReference>
<dbReference type="GO" id="GO:0003700">
    <property type="term" value="F:DNA-binding transcription factor activity"/>
    <property type="evidence" value="ECO:0007669"/>
    <property type="project" value="TreeGrafter"/>
</dbReference>
<dbReference type="InterPro" id="IPR001647">
    <property type="entry name" value="HTH_TetR"/>
</dbReference>
<dbReference type="FunFam" id="1.10.10.60:FF:000141">
    <property type="entry name" value="TetR family transcriptional regulator"/>
    <property type="match status" value="1"/>
</dbReference>
<dbReference type="InterPro" id="IPR036271">
    <property type="entry name" value="Tet_transcr_reg_TetR-rel_C_sf"/>
</dbReference>
<dbReference type="EMBL" id="CAFBOF010000008">
    <property type="protein sequence ID" value="CAB4973363.1"/>
    <property type="molecule type" value="Genomic_DNA"/>
</dbReference>
<evidence type="ECO:0000313" key="8">
    <source>
        <dbReference type="EMBL" id="CAB5015122.1"/>
    </source>
</evidence>
<sequence length="200" mass="21892">MTVRLPAEKRKRQVLDAACKIFADRGFHSTSMDDIAAAVGVTKPVLYQHFDSKRSLFLELLDDVGIQLLTELSNATGAADSQRARVESGFTAYFRFVTGNESAFRLLFGAAVRNDPDFSIVAERVLDDAAEKIADLIEIPGSPQHRRVLAHGLIGIAEATSRDALTDDGSALDPTLLAHWVAELAWFGLRGVRIDEPISR</sequence>
<dbReference type="InterPro" id="IPR009057">
    <property type="entry name" value="Homeodomain-like_sf"/>
</dbReference>
<feature type="domain" description="HTH tetR-type" evidence="4">
    <location>
        <begin position="8"/>
        <end position="68"/>
    </location>
</feature>
<keyword evidence="1" id="KW-0805">Transcription regulation</keyword>
<dbReference type="InterPro" id="IPR054129">
    <property type="entry name" value="DesT_TetR_C"/>
</dbReference>
<dbReference type="PROSITE" id="PS50977">
    <property type="entry name" value="HTH_TETR_2"/>
    <property type="match status" value="1"/>
</dbReference>
<name>A0A6J6RQ71_9ZZZZ</name>
<evidence type="ECO:0000259" key="4">
    <source>
        <dbReference type="PROSITE" id="PS50977"/>
    </source>
</evidence>
<dbReference type="PANTHER" id="PTHR30055:SF234">
    <property type="entry name" value="HTH-TYPE TRANSCRIPTIONAL REGULATOR BETI"/>
    <property type="match status" value="1"/>
</dbReference>
<dbReference type="GO" id="GO:0000976">
    <property type="term" value="F:transcription cis-regulatory region binding"/>
    <property type="evidence" value="ECO:0007669"/>
    <property type="project" value="TreeGrafter"/>
</dbReference>
<dbReference type="Gene3D" id="1.10.357.10">
    <property type="entry name" value="Tetracycline Repressor, domain 2"/>
    <property type="match status" value="1"/>
</dbReference>
<evidence type="ECO:0000256" key="3">
    <source>
        <dbReference type="ARBA" id="ARBA00023163"/>
    </source>
</evidence>
<evidence type="ECO:0000256" key="1">
    <source>
        <dbReference type="ARBA" id="ARBA00023015"/>
    </source>
</evidence>
<dbReference type="PRINTS" id="PR00455">
    <property type="entry name" value="HTHTETR"/>
</dbReference>
<accession>A0A6J6RQ71</accession>
<organism evidence="5">
    <name type="scientific">freshwater metagenome</name>
    <dbReference type="NCBI Taxonomy" id="449393"/>
    <lineage>
        <taxon>unclassified sequences</taxon>
        <taxon>metagenomes</taxon>
        <taxon>ecological metagenomes</taxon>
    </lineage>
</organism>
<dbReference type="Pfam" id="PF00440">
    <property type="entry name" value="TetR_N"/>
    <property type="match status" value="1"/>
</dbReference>
<dbReference type="AlphaFoldDB" id="A0A6J6RQ71"/>
<dbReference type="EMBL" id="CAFBMM010000151">
    <property type="protein sequence ID" value="CAB4920910.1"/>
    <property type="molecule type" value="Genomic_DNA"/>
</dbReference>
<dbReference type="EMBL" id="CAFBPQ010000004">
    <property type="protein sequence ID" value="CAB5015122.1"/>
    <property type="molecule type" value="Genomic_DNA"/>
</dbReference>
<dbReference type="EMBL" id="CAEZYK010000044">
    <property type="protein sequence ID" value="CAB4724576.1"/>
    <property type="molecule type" value="Genomic_DNA"/>
</dbReference>
<evidence type="ECO:0000256" key="2">
    <source>
        <dbReference type="ARBA" id="ARBA00023125"/>
    </source>
</evidence>
<keyword evidence="3" id="KW-0804">Transcription</keyword>
<evidence type="ECO:0000313" key="6">
    <source>
        <dbReference type="EMBL" id="CAB4920910.1"/>
    </source>
</evidence>
<proteinExistence type="predicted"/>
<dbReference type="PROSITE" id="PS01081">
    <property type="entry name" value="HTH_TETR_1"/>
    <property type="match status" value="1"/>
</dbReference>
<evidence type="ECO:0000313" key="5">
    <source>
        <dbReference type="EMBL" id="CAB4724576.1"/>
    </source>
</evidence>
<protein>
    <submittedName>
        <fullName evidence="5">Unannotated protein</fullName>
    </submittedName>
</protein>
<dbReference type="PANTHER" id="PTHR30055">
    <property type="entry name" value="HTH-TYPE TRANSCRIPTIONAL REGULATOR RUTR"/>
    <property type="match status" value="1"/>
</dbReference>
<dbReference type="InterPro" id="IPR023772">
    <property type="entry name" value="DNA-bd_HTH_TetR-type_CS"/>
</dbReference>